<feature type="region of interest" description="Disordered" evidence="12">
    <location>
        <begin position="1200"/>
        <end position="1302"/>
    </location>
</feature>
<feature type="transmembrane region" description="Helical" evidence="13">
    <location>
        <begin position="707"/>
        <end position="731"/>
    </location>
</feature>
<feature type="transmembrane region" description="Helical" evidence="13">
    <location>
        <begin position="573"/>
        <end position="595"/>
    </location>
</feature>
<dbReference type="InterPro" id="IPR003131">
    <property type="entry name" value="T1-type_BTB"/>
</dbReference>
<evidence type="ECO:0000256" key="11">
    <source>
        <dbReference type="ARBA" id="ARBA00023303"/>
    </source>
</evidence>
<keyword evidence="9" id="KW-0406">Ion transport</keyword>
<keyword evidence="4 13" id="KW-0812">Transmembrane</keyword>
<keyword evidence="3" id="KW-0633">Potassium transport</keyword>
<dbReference type="InterPro" id="IPR011333">
    <property type="entry name" value="SKP1/BTB/POZ_sf"/>
</dbReference>
<dbReference type="GO" id="GO:0001508">
    <property type="term" value="P:action potential"/>
    <property type="evidence" value="ECO:0007669"/>
    <property type="project" value="TreeGrafter"/>
</dbReference>
<dbReference type="CDD" id="cd18413">
    <property type="entry name" value="BTB_POZ_Shab-like"/>
    <property type="match status" value="1"/>
</dbReference>
<feature type="region of interest" description="Disordered" evidence="12">
    <location>
        <begin position="1322"/>
        <end position="1365"/>
    </location>
</feature>
<dbReference type="PRINTS" id="PR00169">
    <property type="entry name" value="KCHANNEL"/>
</dbReference>
<dbReference type="InterPro" id="IPR027359">
    <property type="entry name" value="Volt_channel_dom_sf"/>
</dbReference>
<keyword evidence="2" id="KW-0813">Transport</keyword>
<feature type="compositionally biased region" description="Low complexity" evidence="12">
    <location>
        <begin position="1353"/>
        <end position="1362"/>
    </location>
</feature>
<feature type="compositionally biased region" description="Low complexity" evidence="12">
    <location>
        <begin position="152"/>
        <end position="165"/>
    </location>
</feature>
<dbReference type="FunFam" id="1.10.287.70:FF:000034">
    <property type="entry name" value="Potassium voltage-gated channel subfamily B member"/>
    <property type="match status" value="1"/>
</dbReference>
<evidence type="ECO:0000256" key="12">
    <source>
        <dbReference type="SAM" id="MobiDB-lite"/>
    </source>
</evidence>
<evidence type="ECO:0000256" key="1">
    <source>
        <dbReference type="ARBA" id="ARBA00004141"/>
    </source>
</evidence>
<feature type="region of interest" description="Disordered" evidence="12">
    <location>
        <begin position="1377"/>
        <end position="1408"/>
    </location>
</feature>
<dbReference type="Pfam" id="PF00520">
    <property type="entry name" value="Ion_trans"/>
    <property type="match status" value="1"/>
</dbReference>
<dbReference type="Gene3D" id="1.10.287.70">
    <property type="match status" value="1"/>
</dbReference>
<feature type="compositionally biased region" description="Gly residues" evidence="12">
    <location>
        <begin position="796"/>
        <end position="808"/>
    </location>
</feature>
<dbReference type="GO" id="GO:0005251">
    <property type="term" value="F:delayed rectifier potassium channel activity"/>
    <property type="evidence" value="ECO:0007669"/>
    <property type="project" value="TreeGrafter"/>
</dbReference>
<dbReference type="FunFam" id="3.30.710.10:FF:000010">
    <property type="entry name" value="Potassium voltage-gated channel subfamily B member"/>
    <property type="match status" value="1"/>
</dbReference>
<evidence type="ECO:0000256" key="2">
    <source>
        <dbReference type="ARBA" id="ARBA00022448"/>
    </source>
</evidence>
<dbReference type="Gene3D" id="1.20.120.350">
    <property type="entry name" value="Voltage-gated potassium channels. Chain C"/>
    <property type="match status" value="1"/>
</dbReference>
<feature type="compositionally biased region" description="Polar residues" evidence="12">
    <location>
        <begin position="911"/>
        <end position="920"/>
    </location>
</feature>
<dbReference type="Pfam" id="PF02214">
    <property type="entry name" value="BTB_2"/>
    <property type="match status" value="1"/>
</dbReference>
<feature type="compositionally biased region" description="Low complexity" evidence="12">
    <location>
        <begin position="19"/>
        <end position="36"/>
    </location>
</feature>
<dbReference type="SUPFAM" id="SSF81324">
    <property type="entry name" value="Voltage-gated potassium channels"/>
    <property type="match status" value="1"/>
</dbReference>
<dbReference type="PANTHER" id="PTHR11537">
    <property type="entry name" value="VOLTAGE-GATED POTASSIUM CHANNEL"/>
    <property type="match status" value="1"/>
</dbReference>
<evidence type="ECO:0000256" key="13">
    <source>
        <dbReference type="SAM" id="Phobius"/>
    </source>
</evidence>
<dbReference type="PRINTS" id="PR01494">
    <property type="entry name" value="KV9CHANNEL"/>
</dbReference>
<feature type="region of interest" description="Disordered" evidence="12">
    <location>
        <begin position="109"/>
        <end position="192"/>
    </location>
</feature>
<dbReference type="SUPFAM" id="SSF54695">
    <property type="entry name" value="POZ domain"/>
    <property type="match status" value="1"/>
</dbReference>
<feature type="region of interest" description="Disordered" evidence="12">
    <location>
        <begin position="873"/>
        <end position="968"/>
    </location>
</feature>
<feature type="compositionally biased region" description="Low complexity" evidence="12">
    <location>
        <begin position="951"/>
        <end position="968"/>
    </location>
</feature>
<evidence type="ECO:0000256" key="6">
    <source>
        <dbReference type="ARBA" id="ARBA00022882"/>
    </source>
</evidence>
<keyword evidence="16" id="KW-1185">Reference proteome</keyword>
<keyword evidence="10 13" id="KW-0472">Membrane</keyword>
<organism evidence="15 16">
    <name type="scientific">Daphnia galeata</name>
    <dbReference type="NCBI Taxonomy" id="27404"/>
    <lineage>
        <taxon>Eukaryota</taxon>
        <taxon>Metazoa</taxon>
        <taxon>Ecdysozoa</taxon>
        <taxon>Arthropoda</taxon>
        <taxon>Crustacea</taxon>
        <taxon>Branchiopoda</taxon>
        <taxon>Diplostraca</taxon>
        <taxon>Cladocera</taxon>
        <taxon>Anomopoda</taxon>
        <taxon>Daphniidae</taxon>
        <taxon>Daphnia</taxon>
    </lineage>
</organism>
<evidence type="ECO:0000256" key="10">
    <source>
        <dbReference type="ARBA" id="ARBA00023136"/>
    </source>
</evidence>
<feature type="transmembrane region" description="Helical" evidence="13">
    <location>
        <begin position="542"/>
        <end position="561"/>
    </location>
</feature>
<sequence length="1480" mass="159804">MLNFDYNCQSDRGMSDTKSANNATASIASISTYLPSSSPPSPKTTATQGSGGVDKMTSSSTNFVPLPAGANTAPVTPVVVASGAPTTPTTTSNTVTPSVAVLVPSKIDPLHHHHQPTTPPTNKTSKSSKSQKKKQLLVGSSAGVGQHATAGPRSSVPEWRSSWSRRSQRSERSHHPEEQQKQLTNNNSVVTAVSTPNMSSAIRRTGRAASTGAADLLTSANNRTTGLLSASDTDQDEDDEEEQRLMSGMRIQMMSSPGGGGGHPGAPLHQFHSHSMTSLPPEPFMIMRSKALNRRVSINVGGVRHEVLWRTLERLPHTRLGRLRDCNSHEAIVELCDDYSLVDNEYFFDRHPRSFSSILNFYRTGKLHLVEEMCVIAFSDDLEYWGIDELYLESCCQHKYHQRKEHVHEEMRKEAESLKQRDEEEFGEGFCAHYQKLLWDLLEKPTSSFPARSFLQFSYDNLAFTLDGNGNDSAFRMNASSRELDGKPISPRKRPTTALHLHLVVAVISILFIILSTVALTLNTLPSLQEEGETVGTTMDNPSLATVEAVCITWFTAEYLLRFAASPSKWKFFKGALNVIDLLAILPYFISLLLIETKNNSDQFQDVRRVVQIFRIMRILRILKLARHSTGLQSLGFTLRNSYKELGLLMLFLAMGVLIFSSLCYFAEKDEPGSKYTSIPETFWWAGITMTTVGYGDIYPVTPLGKVIGSVCCICGVLVIALPIPIVVNNFTEFYKNQMRREKALKRKEALERAKREGSIVSFHHVNLRDAFAKSMDIIDVIVDTGHNMSQTDGNSMGGESGPVGHTGTGCYKNHEHSMMLHPQQQQHHGTASGGANRLVPVAGGQQRRASATTGAISIAAVTALLTSSPATNVSGITQQQQQQQQPPPPTPNNLVDLGDSPCSRKRLLSFNDQPPASLNSSASPVVSPHRPPRRVDNNHGGSLREGQPPAAATAAAINSNSSSSNNNSTATAAVAALATTTTASSTSAFHTPRTSRYSISQMRVSHVVPFCLTAHAIMHVKPKSLDSIRQNLNFEFDCRYWESLTSDLNEFVESLPGLRKLQPYSSSSTCSASAMINMMAAGPATTLIEMQPLGQHQSSTAANATATSNKSSPARSQRRARPTDLASFDSSDTWASCNPFPSITDLAGWSPQSGTGPAERDSSDLYVKPLEKQQQQQQQQHYGTVDETSSLLYQHINEQADDDDSPVKQPSSSSHKPRPRFKEAFSSDDEDSSSCYRSPSKVPMVYSSSSISSSSKNKETSCSSSKIGSGGLVSSVNKKFRQKSSSSAGGNGGGGKPSFLTGKGIASATRFLNYRFHSLQSTDNRGRASPDRKKSILKRSGDTMTGGGGCGSTSVGSTSAGALSDHTDTEMEKLIGGGGGGATASESGSEPFSPIVGQRSSRPRMTDGLLLGIGTSNKTNRKPCRASTTTSDSIGHISVNMGGGIGTTSCALDDWPFADYSPTDEAINSAATGGHPSAT</sequence>
<dbReference type="InterPro" id="IPR003971">
    <property type="entry name" value="K_chnl_volt-dep_Kv5/Kv9"/>
</dbReference>
<feature type="compositionally biased region" description="Polar residues" evidence="12">
    <location>
        <begin position="1"/>
        <end position="18"/>
    </location>
</feature>
<comment type="caution">
    <text evidence="15">The sequence shown here is derived from an EMBL/GenBank/DDBJ whole genome shotgun (WGS) entry which is preliminary data.</text>
</comment>
<proteinExistence type="predicted"/>
<feature type="region of interest" description="Disordered" evidence="12">
    <location>
        <begin position="1"/>
        <end position="73"/>
    </location>
</feature>
<protein>
    <recommendedName>
        <fullName evidence="14">BTB domain-containing protein</fullName>
    </recommendedName>
</protein>
<dbReference type="InterPro" id="IPR005821">
    <property type="entry name" value="Ion_trans_dom"/>
</dbReference>
<dbReference type="Gene3D" id="3.30.710.10">
    <property type="entry name" value="Potassium Channel Kv1.1, Chain A"/>
    <property type="match status" value="1"/>
</dbReference>
<feature type="region of interest" description="Disordered" evidence="12">
    <location>
        <begin position="794"/>
        <end position="814"/>
    </location>
</feature>
<dbReference type="SMART" id="SM00225">
    <property type="entry name" value="BTB"/>
    <property type="match status" value="1"/>
</dbReference>
<feature type="compositionally biased region" description="Acidic residues" evidence="12">
    <location>
        <begin position="233"/>
        <end position="242"/>
    </location>
</feature>
<feature type="transmembrane region" description="Helical" evidence="13">
    <location>
        <begin position="683"/>
        <end position="701"/>
    </location>
</feature>
<comment type="subcellular location">
    <subcellularLocation>
        <location evidence="1">Membrane</location>
        <topology evidence="1">Multi-pass membrane protein</topology>
    </subcellularLocation>
</comment>
<name>A0A8J2S1Z1_9CRUS</name>
<evidence type="ECO:0000256" key="4">
    <source>
        <dbReference type="ARBA" id="ARBA00022692"/>
    </source>
</evidence>
<dbReference type="Proteomes" id="UP000789390">
    <property type="component" value="Unassembled WGS sequence"/>
</dbReference>
<dbReference type="PANTHER" id="PTHR11537:SF254">
    <property type="entry name" value="POTASSIUM VOLTAGE-GATED CHANNEL PROTEIN SHAB"/>
    <property type="match status" value="1"/>
</dbReference>
<feature type="compositionally biased region" description="Basic and acidic residues" evidence="12">
    <location>
        <begin position="1325"/>
        <end position="1335"/>
    </location>
</feature>
<feature type="compositionally biased region" description="Low complexity" evidence="12">
    <location>
        <begin position="1239"/>
        <end position="1267"/>
    </location>
</feature>
<feature type="transmembrane region" description="Helical" evidence="13">
    <location>
        <begin position="646"/>
        <end position="667"/>
    </location>
</feature>
<feature type="compositionally biased region" description="Polar residues" evidence="12">
    <location>
        <begin position="181"/>
        <end position="192"/>
    </location>
</feature>
<evidence type="ECO:0000256" key="5">
    <source>
        <dbReference type="ARBA" id="ARBA00022826"/>
    </source>
</evidence>
<keyword evidence="6" id="KW-0851">Voltage-gated channel</keyword>
<feature type="compositionally biased region" description="Polar residues" evidence="12">
    <location>
        <begin position="223"/>
        <end position="232"/>
    </location>
</feature>
<feature type="domain" description="BTB" evidence="14">
    <location>
        <begin position="294"/>
        <end position="403"/>
    </location>
</feature>
<evidence type="ECO:0000256" key="7">
    <source>
        <dbReference type="ARBA" id="ARBA00022958"/>
    </source>
</evidence>
<dbReference type="InterPro" id="IPR003968">
    <property type="entry name" value="K_chnl_volt-dep_Kv"/>
</dbReference>
<keyword evidence="7" id="KW-0630">Potassium</keyword>
<gene>
    <name evidence="15" type="ORF">DGAL_LOCUS15017</name>
</gene>
<dbReference type="EMBL" id="CAKKLH010000314">
    <property type="protein sequence ID" value="CAH0111375.1"/>
    <property type="molecule type" value="Genomic_DNA"/>
</dbReference>
<keyword evidence="8 13" id="KW-1133">Transmembrane helix</keyword>
<evidence type="ECO:0000313" key="16">
    <source>
        <dbReference type="Proteomes" id="UP000789390"/>
    </source>
</evidence>
<dbReference type="GO" id="GO:0008076">
    <property type="term" value="C:voltage-gated potassium channel complex"/>
    <property type="evidence" value="ECO:0007669"/>
    <property type="project" value="InterPro"/>
</dbReference>
<evidence type="ECO:0000256" key="3">
    <source>
        <dbReference type="ARBA" id="ARBA00022538"/>
    </source>
</evidence>
<feature type="transmembrane region" description="Helical" evidence="13">
    <location>
        <begin position="499"/>
        <end position="522"/>
    </location>
</feature>
<keyword evidence="11" id="KW-0407">Ion channel</keyword>
<accession>A0A8J2S1Z1</accession>
<dbReference type="GO" id="GO:0051260">
    <property type="term" value="P:protein homooligomerization"/>
    <property type="evidence" value="ECO:0007669"/>
    <property type="project" value="InterPro"/>
</dbReference>
<dbReference type="PRINTS" id="PR01491">
    <property type="entry name" value="KVCHANNEL"/>
</dbReference>
<evidence type="ECO:0000256" key="8">
    <source>
        <dbReference type="ARBA" id="ARBA00022989"/>
    </source>
</evidence>
<evidence type="ECO:0000313" key="15">
    <source>
        <dbReference type="EMBL" id="CAH0111375.1"/>
    </source>
</evidence>
<feature type="region of interest" description="Disordered" evidence="12">
    <location>
        <begin position="1095"/>
        <end position="1132"/>
    </location>
</feature>
<evidence type="ECO:0000259" key="14">
    <source>
        <dbReference type="SMART" id="SM00225"/>
    </source>
</evidence>
<dbReference type="OrthoDB" id="296522at2759"/>
<feature type="compositionally biased region" description="Low complexity" evidence="12">
    <location>
        <begin position="1099"/>
        <end position="1116"/>
    </location>
</feature>
<dbReference type="InterPro" id="IPR028325">
    <property type="entry name" value="VG_K_chnl"/>
</dbReference>
<dbReference type="InterPro" id="IPR000210">
    <property type="entry name" value="BTB/POZ_dom"/>
</dbReference>
<keyword evidence="5" id="KW-0631">Potassium channel</keyword>
<evidence type="ECO:0000256" key="9">
    <source>
        <dbReference type="ARBA" id="ARBA00023065"/>
    </source>
</evidence>
<reference evidence="15" key="1">
    <citation type="submission" date="2021-11" db="EMBL/GenBank/DDBJ databases">
        <authorList>
            <person name="Schell T."/>
        </authorList>
    </citation>
    <scope>NUCLEOTIDE SEQUENCE</scope>
    <source>
        <strain evidence="15">M5</strain>
    </source>
</reference>
<feature type="region of interest" description="Disordered" evidence="12">
    <location>
        <begin position="1413"/>
        <end position="1432"/>
    </location>
</feature>
<feature type="compositionally biased region" description="Basic and acidic residues" evidence="12">
    <location>
        <begin position="168"/>
        <end position="180"/>
    </location>
</feature>
<feature type="region of interest" description="Disordered" evidence="12">
    <location>
        <begin position="223"/>
        <end position="243"/>
    </location>
</feature>